<dbReference type="AlphaFoldDB" id="A0A6C0Y0Q7"/>
<dbReference type="RefSeq" id="WP_163145617.1">
    <property type="nucleotide sequence ID" value="NZ_CP044455.1"/>
</dbReference>
<accession>A0A6C0Y0Q7</accession>
<name>A0A6C0Y0Q7_9GAMM</name>
<dbReference type="Proteomes" id="UP000503440">
    <property type="component" value="Chromosome"/>
</dbReference>
<gene>
    <name evidence="1" type="ORF">FSC09_04855</name>
</gene>
<organism evidence="1 2">
    <name type="scientific">Acinetobacter indicus</name>
    <dbReference type="NCBI Taxonomy" id="756892"/>
    <lineage>
        <taxon>Bacteria</taxon>
        <taxon>Pseudomonadati</taxon>
        <taxon>Pseudomonadota</taxon>
        <taxon>Gammaproteobacteria</taxon>
        <taxon>Moraxellales</taxon>
        <taxon>Moraxellaceae</taxon>
        <taxon>Acinetobacter</taxon>
    </lineage>
</organism>
<dbReference type="EMBL" id="CP044455">
    <property type="protein sequence ID" value="QIC69777.1"/>
    <property type="molecule type" value="Genomic_DNA"/>
</dbReference>
<sequence length="115" mass="13285">MNAIVRQFQPVATLNDFQVFDGYETKYATANIVIEQTFPNFFGGCLNKITLNLRFDEHGFDVEENLIEYFNLPMNMHEQPDSDDFLTQEQLEQVQKMPVVAGLIEQFKEMVGEVA</sequence>
<protein>
    <submittedName>
        <fullName evidence="1">Uncharacterized protein</fullName>
    </submittedName>
</protein>
<reference evidence="1 2" key="1">
    <citation type="submission" date="2019-09" db="EMBL/GenBank/DDBJ databases">
        <title>Non-baumannii Acinetobacter spp. carrying blaNDM-1 isolated in China.</title>
        <authorList>
            <person name="Cui C."/>
            <person name="Chen C."/>
            <person name="Sun J."/>
            <person name="Liu Y."/>
        </authorList>
    </citation>
    <scope>NUCLEOTIDE SEQUENCE [LARGE SCALE GENOMIC DNA]</scope>
    <source>
        <strain evidence="1 2">B18</strain>
    </source>
</reference>
<evidence type="ECO:0000313" key="2">
    <source>
        <dbReference type="Proteomes" id="UP000503440"/>
    </source>
</evidence>
<proteinExistence type="predicted"/>
<evidence type="ECO:0000313" key="1">
    <source>
        <dbReference type="EMBL" id="QIC69777.1"/>
    </source>
</evidence>